<evidence type="ECO:0000313" key="2">
    <source>
        <dbReference type="Proteomes" id="UP000075680"/>
    </source>
</evidence>
<dbReference type="AlphaFoldDB" id="A0A150HJ56"/>
<organism evidence="1 2">
    <name type="scientific">Acinetobacter venetianus</name>
    <dbReference type="NCBI Taxonomy" id="52133"/>
    <lineage>
        <taxon>Bacteria</taxon>
        <taxon>Pseudomonadati</taxon>
        <taxon>Pseudomonadota</taxon>
        <taxon>Gammaproteobacteria</taxon>
        <taxon>Moraxellales</taxon>
        <taxon>Moraxellaceae</taxon>
        <taxon>Acinetobacter</taxon>
    </lineage>
</organism>
<reference evidence="1 2" key="1">
    <citation type="journal article" date="2016" name="Sci. Rep.">
        <title>Genomic and phenotypic characterization of the species Acinetobacter venetianus.</title>
        <authorList>
            <person name="Fondi M."/>
            <person name="Maida I."/>
            <person name="Perrin E."/>
            <person name="Orlandini V."/>
            <person name="La Torre L."/>
            <person name="Bosi E."/>
            <person name="Negroni A."/>
            <person name="Zanaroli G."/>
            <person name="Fava F."/>
            <person name="Decorosi F."/>
            <person name="Giovannetti L."/>
            <person name="Viti C."/>
            <person name="Vaneechoutte M."/>
            <person name="Dijkshoorn L."/>
            <person name="Fani R."/>
        </authorList>
    </citation>
    <scope>NUCLEOTIDE SEQUENCE [LARGE SCALE GENOMIC DNA]</scope>
    <source>
        <strain evidence="1 2">LUH5627</strain>
    </source>
</reference>
<sequence>MDNHSLLKRLNKIEGLIVLALVDTFDGSILETIGDEFFNIDLAAAESANLFNYQKQLMNEIDPDDFLESVLMSTDNQYHIITPLETNHSLFLYAVLDREHTNLGYARHEIQKLERNLNFYTY</sequence>
<evidence type="ECO:0000313" key="1">
    <source>
        <dbReference type="EMBL" id="KXZ62505.1"/>
    </source>
</evidence>
<dbReference type="PATRIC" id="fig|52133.18.peg.3573"/>
<dbReference type="RefSeq" id="WP_061519850.1">
    <property type="nucleotide sequence ID" value="NZ_JRUE01000261.1"/>
</dbReference>
<accession>A0A150HJ56</accession>
<gene>
    <name evidence="1" type="ORF">AVENLUH5627_03488</name>
</gene>
<comment type="caution">
    <text evidence="1">The sequence shown here is derived from an EMBL/GenBank/DDBJ whole genome shotgun (WGS) entry which is preliminary data.</text>
</comment>
<dbReference type="SUPFAM" id="SSF103196">
    <property type="entry name" value="Roadblock/LC7 domain"/>
    <property type="match status" value="1"/>
</dbReference>
<evidence type="ECO:0008006" key="3">
    <source>
        <dbReference type="Google" id="ProtNLM"/>
    </source>
</evidence>
<dbReference type="Gene3D" id="3.30.450.30">
    <property type="entry name" value="Dynein light chain 2a, cytoplasmic"/>
    <property type="match status" value="1"/>
</dbReference>
<dbReference type="EMBL" id="JRUE01000261">
    <property type="protein sequence ID" value="KXZ62505.1"/>
    <property type="molecule type" value="Genomic_DNA"/>
</dbReference>
<protein>
    <recommendedName>
        <fullName evidence="3">Roadblock/LC7 domain-containing protein</fullName>
    </recommendedName>
</protein>
<dbReference type="Proteomes" id="UP000075680">
    <property type="component" value="Unassembled WGS sequence"/>
</dbReference>
<name>A0A150HJ56_9GAMM</name>
<proteinExistence type="predicted"/>